<name>A0A2T2NCG6_CORCC</name>
<feature type="region of interest" description="Disordered" evidence="1">
    <location>
        <begin position="32"/>
        <end position="85"/>
    </location>
</feature>
<protein>
    <submittedName>
        <fullName evidence="2">Uncharacterized protein</fullName>
    </submittedName>
</protein>
<gene>
    <name evidence="2" type="ORF">BS50DRAFT_104845</name>
</gene>
<proteinExistence type="predicted"/>
<accession>A0A2T2NCG6</accession>
<evidence type="ECO:0000313" key="3">
    <source>
        <dbReference type="Proteomes" id="UP000240883"/>
    </source>
</evidence>
<evidence type="ECO:0000313" key="2">
    <source>
        <dbReference type="EMBL" id="PSN63135.1"/>
    </source>
</evidence>
<evidence type="ECO:0000256" key="1">
    <source>
        <dbReference type="SAM" id="MobiDB-lite"/>
    </source>
</evidence>
<dbReference type="EMBL" id="KZ678140">
    <property type="protein sequence ID" value="PSN63135.1"/>
    <property type="molecule type" value="Genomic_DNA"/>
</dbReference>
<reference evidence="2 3" key="1">
    <citation type="journal article" date="2018" name="Front. Microbiol.">
        <title>Genome-Wide Analysis of Corynespora cassiicola Leaf Fall Disease Putative Effectors.</title>
        <authorList>
            <person name="Lopez D."/>
            <person name="Ribeiro S."/>
            <person name="Label P."/>
            <person name="Fumanal B."/>
            <person name="Venisse J.S."/>
            <person name="Kohler A."/>
            <person name="de Oliveira R.R."/>
            <person name="Labutti K."/>
            <person name="Lipzen A."/>
            <person name="Lail K."/>
            <person name="Bauer D."/>
            <person name="Ohm R.A."/>
            <person name="Barry K.W."/>
            <person name="Spatafora J."/>
            <person name="Grigoriev I.V."/>
            <person name="Martin F.M."/>
            <person name="Pujade-Renaud V."/>
        </authorList>
    </citation>
    <scope>NUCLEOTIDE SEQUENCE [LARGE SCALE GENOMIC DNA]</scope>
    <source>
        <strain evidence="2 3">Philippines</strain>
    </source>
</reference>
<organism evidence="2 3">
    <name type="scientific">Corynespora cassiicola Philippines</name>
    <dbReference type="NCBI Taxonomy" id="1448308"/>
    <lineage>
        <taxon>Eukaryota</taxon>
        <taxon>Fungi</taxon>
        <taxon>Dikarya</taxon>
        <taxon>Ascomycota</taxon>
        <taxon>Pezizomycotina</taxon>
        <taxon>Dothideomycetes</taxon>
        <taxon>Pleosporomycetidae</taxon>
        <taxon>Pleosporales</taxon>
        <taxon>Corynesporascaceae</taxon>
        <taxon>Corynespora</taxon>
    </lineage>
</organism>
<dbReference type="Proteomes" id="UP000240883">
    <property type="component" value="Unassembled WGS sequence"/>
</dbReference>
<keyword evidence="3" id="KW-1185">Reference proteome</keyword>
<sequence>MPMRYKHHDDDELCSCDAHGGCLAAYGKHVPTDTTEKAQQPQPWPRPVSPCSPKAHVVERKLPQAPNPLHNSVFGARRDDDRSTTSVAAIDPVRMRCHANHGPRLEQIAEPEHAAEICLLV</sequence>
<dbReference type="AlphaFoldDB" id="A0A2T2NCG6"/>